<evidence type="ECO:0000313" key="3">
    <source>
        <dbReference type="Proteomes" id="UP000786185"/>
    </source>
</evidence>
<dbReference type="PANTHER" id="PTHR43236:SF1">
    <property type="entry name" value="BLL7220 PROTEIN"/>
    <property type="match status" value="1"/>
</dbReference>
<dbReference type="PANTHER" id="PTHR43236">
    <property type="entry name" value="ANTITOXIN HIGA1"/>
    <property type="match status" value="1"/>
</dbReference>
<dbReference type="EMBL" id="SCLC01001040">
    <property type="protein sequence ID" value="MBF4437522.1"/>
    <property type="molecule type" value="Genomic_DNA"/>
</dbReference>
<dbReference type="AlphaFoldDB" id="A0AAW4BM68"/>
<reference evidence="2" key="1">
    <citation type="journal article" date="2021" name="PeerJ">
        <title>Analysis of 44 Vibrio anguillarum genomes reveals high genetic diversity.</title>
        <authorList>
            <person name="Hansen M.J."/>
            <person name="Dalsgaard I."/>
        </authorList>
    </citation>
    <scope>NUCLEOTIDE SEQUENCE</scope>
    <source>
        <strain evidence="2">850617-1/1</strain>
    </source>
</reference>
<sequence length="123" mass="13873">MFNSLRLKIARERRGYTKKALAELTGITTRTLSTYENKGLLDTTDSTLVSRIADILNYPVEFFYADNPEQIVKEGVSFRAMTKLSASKRDAALSAGTLAVEFNTWLESRFNLKQHDVLDCSSE</sequence>
<protein>
    <submittedName>
        <fullName evidence="2">XRE family transcriptional regulator</fullName>
    </submittedName>
</protein>
<evidence type="ECO:0000259" key="1">
    <source>
        <dbReference type="PROSITE" id="PS50943"/>
    </source>
</evidence>
<evidence type="ECO:0000313" key="2">
    <source>
        <dbReference type="EMBL" id="MBF4437522.1"/>
    </source>
</evidence>
<dbReference type="CDD" id="cd00093">
    <property type="entry name" value="HTH_XRE"/>
    <property type="match status" value="1"/>
</dbReference>
<dbReference type="SMART" id="SM00530">
    <property type="entry name" value="HTH_XRE"/>
    <property type="match status" value="1"/>
</dbReference>
<accession>A0AAW4BM68</accession>
<feature type="non-terminal residue" evidence="2">
    <location>
        <position position="123"/>
    </location>
</feature>
<organism evidence="2 3">
    <name type="scientific">Vibrio anguillarum</name>
    <name type="common">Listonella anguillarum</name>
    <dbReference type="NCBI Taxonomy" id="55601"/>
    <lineage>
        <taxon>Bacteria</taxon>
        <taxon>Pseudomonadati</taxon>
        <taxon>Pseudomonadota</taxon>
        <taxon>Gammaproteobacteria</taxon>
        <taxon>Vibrionales</taxon>
        <taxon>Vibrionaceae</taxon>
        <taxon>Vibrio</taxon>
    </lineage>
</organism>
<dbReference type="InterPro" id="IPR052345">
    <property type="entry name" value="Rad_response_metalloprotease"/>
</dbReference>
<dbReference type="PROSITE" id="PS50943">
    <property type="entry name" value="HTH_CROC1"/>
    <property type="match status" value="1"/>
</dbReference>
<dbReference type="Proteomes" id="UP000786185">
    <property type="component" value="Unassembled WGS sequence"/>
</dbReference>
<comment type="caution">
    <text evidence="2">The sequence shown here is derived from an EMBL/GenBank/DDBJ whole genome shotgun (WGS) entry which is preliminary data.</text>
</comment>
<dbReference type="InterPro" id="IPR010982">
    <property type="entry name" value="Lambda_DNA-bd_dom_sf"/>
</dbReference>
<dbReference type="SUPFAM" id="SSF47413">
    <property type="entry name" value="lambda repressor-like DNA-binding domains"/>
    <property type="match status" value="1"/>
</dbReference>
<proteinExistence type="predicted"/>
<dbReference type="Gene3D" id="1.10.260.40">
    <property type="entry name" value="lambda repressor-like DNA-binding domains"/>
    <property type="match status" value="1"/>
</dbReference>
<feature type="domain" description="HTH cro/C1-type" evidence="1">
    <location>
        <begin position="7"/>
        <end position="63"/>
    </location>
</feature>
<dbReference type="GO" id="GO:0003677">
    <property type="term" value="F:DNA binding"/>
    <property type="evidence" value="ECO:0007669"/>
    <property type="project" value="InterPro"/>
</dbReference>
<gene>
    <name evidence="2" type="ORF">ERJ77_24160</name>
</gene>
<name>A0AAW4BM68_VIBAN</name>
<dbReference type="InterPro" id="IPR001387">
    <property type="entry name" value="Cro/C1-type_HTH"/>
</dbReference>
<dbReference type="Pfam" id="PF01381">
    <property type="entry name" value="HTH_3"/>
    <property type="match status" value="1"/>
</dbReference>